<comment type="caution">
    <text evidence="3">The sequence shown here is derived from an EMBL/GenBank/DDBJ whole genome shotgun (WGS) entry which is preliminary data.</text>
</comment>
<gene>
    <name evidence="3" type="ORF">OXX778_LOCUS1743</name>
</gene>
<name>A0A813M3Q6_9BILA</name>
<accession>A0A813M3Q6</accession>
<evidence type="ECO:0000256" key="1">
    <source>
        <dbReference type="SAM" id="Coils"/>
    </source>
</evidence>
<evidence type="ECO:0000256" key="2">
    <source>
        <dbReference type="SAM" id="MobiDB-lite"/>
    </source>
</evidence>
<feature type="coiled-coil region" evidence="1">
    <location>
        <begin position="172"/>
        <end position="343"/>
    </location>
</feature>
<dbReference type="PANTHER" id="PTHR28574:SF1">
    <property type="entry name" value="RIKEN CDNA 6820408C15 GENE"/>
    <property type="match status" value="1"/>
</dbReference>
<dbReference type="Proteomes" id="UP000663879">
    <property type="component" value="Unassembled WGS sequence"/>
</dbReference>
<reference evidence="3" key="1">
    <citation type="submission" date="2021-02" db="EMBL/GenBank/DDBJ databases">
        <authorList>
            <person name="Nowell W R."/>
        </authorList>
    </citation>
    <scope>NUCLEOTIDE SEQUENCE</scope>
    <source>
        <strain evidence="3">Ploen Becks lab</strain>
    </source>
</reference>
<feature type="region of interest" description="Disordered" evidence="2">
    <location>
        <begin position="18"/>
        <end position="42"/>
    </location>
</feature>
<dbReference type="AlphaFoldDB" id="A0A813M3Q6"/>
<protein>
    <submittedName>
        <fullName evidence="3">Uncharacterized protein</fullName>
    </submittedName>
</protein>
<keyword evidence="1" id="KW-0175">Coiled coil</keyword>
<feature type="compositionally biased region" description="Low complexity" evidence="2">
    <location>
        <begin position="60"/>
        <end position="70"/>
    </location>
</feature>
<feature type="region of interest" description="Disordered" evidence="2">
    <location>
        <begin position="55"/>
        <end position="90"/>
    </location>
</feature>
<dbReference type="EMBL" id="CAJNOC010000120">
    <property type="protein sequence ID" value="CAF0716811.1"/>
    <property type="molecule type" value="Genomic_DNA"/>
</dbReference>
<evidence type="ECO:0000313" key="4">
    <source>
        <dbReference type="Proteomes" id="UP000663879"/>
    </source>
</evidence>
<proteinExistence type="predicted"/>
<dbReference type="OrthoDB" id="10003267at2759"/>
<evidence type="ECO:0000313" key="3">
    <source>
        <dbReference type="EMBL" id="CAF0716811.1"/>
    </source>
</evidence>
<dbReference type="InterPro" id="IPR029236">
    <property type="entry name" value="DUF4618"/>
</dbReference>
<sequence>MNIDLEDLNQELTKSFKNTNYSQWERKKQIDNSQTKKSIPEEKFIVSPKINSKLPPVLTSRSSRASNSRSQTPERKCSPYCNHRKSDGHPNRIVYKTKKQLQEEENHRFLLRTRIDYIKQYTQSLKDRELDLVEKNKILLQFIDKTEKTANENVDGILRKYEKYQEVKKTIVNKHYEEQENDEKELSVLKKEFSIELKKHQESSDQIEKELKDAQELEKQLSIYKNQEYPEKLLQINNLKKKLADNNNLHEQERENLIEMIKNEHNRITQHQQDVTVQITDNISTEAMKEMHESLKEMANYNNSLREEIEFYKHYKEEIILKLSQLQLEVDLLKKDNRRKIKNSIFKDVYKKRDLCLPEMDVILDLKSN</sequence>
<dbReference type="PANTHER" id="PTHR28574">
    <property type="entry name" value="RIKEN CDNA 6820408C15"/>
    <property type="match status" value="1"/>
</dbReference>
<organism evidence="3 4">
    <name type="scientific">Brachionus calyciflorus</name>
    <dbReference type="NCBI Taxonomy" id="104777"/>
    <lineage>
        <taxon>Eukaryota</taxon>
        <taxon>Metazoa</taxon>
        <taxon>Spiralia</taxon>
        <taxon>Gnathifera</taxon>
        <taxon>Rotifera</taxon>
        <taxon>Eurotatoria</taxon>
        <taxon>Monogononta</taxon>
        <taxon>Pseudotrocha</taxon>
        <taxon>Ploima</taxon>
        <taxon>Brachionidae</taxon>
        <taxon>Brachionus</taxon>
    </lineage>
</organism>
<keyword evidence="4" id="KW-1185">Reference proteome</keyword>
<dbReference type="Pfam" id="PF15397">
    <property type="entry name" value="DUF4618"/>
    <property type="match status" value="1"/>
</dbReference>